<evidence type="ECO:0000256" key="1">
    <source>
        <dbReference type="SAM" id="MobiDB-lite"/>
    </source>
</evidence>
<organism evidence="2 3">
    <name type="scientific">Periconia macrospinosa</name>
    <dbReference type="NCBI Taxonomy" id="97972"/>
    <lineage>
        <taxon>Eukaryota</taxon>
        <taxon>Fungi</taxon>
        <taxon>Dikarya</taxon>
        <taxon>Ascomycota</taxon>
        <taxon>Pezizomycotina</taxon>
        <taxon>Dothideomycetes</taxon>
        <taxon>Pleosporomycetidae</taxon>
        <taxon>Pleosporales</taxon>
        <taxon>Massarineae</taxon>
        <taxon>Periconiaceae</taxon>
        <taxon>Periconia</taxon>
    </lineage>
</organism>
<feature type="compositionally biased region" description="Basic and acidic residues" evidence="1">
    <location>
        <begin position="96"/>
        <end position="108"/>
    </location>
</feature>
<feature type="region of interest" description="Disordered" evidence="1">
    <location>
        <begin position="96"/>
        <end position="238"/>
    </location>
</feature>
<dbReference type="OrthoDB" id="5409998at2759"/>
<dbReference type="EMBL" id="KZ805476">
    <property type="protein sequence ID" value="PVH96043.1"/>
    <property type="molecule type" value="Genomic_DNA"/>
</dbReference>
<dbReference type="Proteomes" id="UP000244855">
    <property type="component" value="Unassembled WGS sequence"/>
</dbReference>
<protein>
    <submittedName>
        <fullName evidence="2">Uncharacterized protein</fullName>
    </submittedName>
</protein>
<feature type="region of interest" description="Disordered" evidence="1">
    <location>
        <begin position="252"/>
        <end position="302"/>
    </location>
</feature>
<dbReference type="STRING" id="97972.A0A2V1DEL2"/>
<proteinExistence type="predicted"/>
<feature type="compositionally biased region" description="Polar residues" evidence="1">
    <location>
        <begin position="275"/>
        <end position="287"/>
    </location>
</feature>
<evidence type="ECO:0000313" key="2">
    <source>
        <dbReference type="EMBL" id="PVH96043.1"/>
    </source>
</evidence>
<reference evidence="2 3" key="1">
    <citation type="journal article" date="2018" name="Sci. Rep.">
        <title>Comparative genomics provides insights into the lifestyle and reveals functional heterogeneity of dark septate endophytic fungi.</title>
        <authorList>
            <person name="Knapp D.G."/>
            <person name="Nemeth J.B."/>
            <person name="Barry K."/>
            <person name="Hainaut M."/>
            <person name="Henrissat B."/>
            <person name="Johnson J."/>
            <person name="Kuo A."/>
            <person name="Lim J.H.P."/>
            <person name="Lipzen A."/>
            <person name="Nolan M."/>
            <person name="Ohm R.A."/>
            <person name="Tamas L."/>
            <person name="Grigoriev I.V."/>
            <person name="Spatafora J.W."/>
            <person name="Nagy L.G."/>
            <person name="Kovacs G.M."/>
        </authorList>
    </citation>
    <scope>NUCLEOTIDE SEQUENCE [LARGE SCALE GENOMIC DNA]</scope>
    <source>
        <strain evidence="2 3">DSE2036</strain>
    </source>
</reference>
<gene>
    <name evidence="2" type="ORF">DM02DRAFT_617487</name>
</gene>
<accession>A0A2V1DEL2</accession>
<sequence length="337" mass="36203">MAKPPQSVPMPADPHNLDNLQAMINLVLVSGGNYLKHYQLGQNSSQSLQLFKRTVAGAADRFHDSLDELEAEVLHAQLVLRRDLALMKADRRKREAAAKEKEAEKARLAAESTAQKPVPPPVKQEEPPKPASPPPVKTETPVKSNTPPEPPPEPSITVHKTENTSPLPAPGISAAPGDAQNAPVEDATADLGQDNNEFDFDALFGDTMDTTGGEGDNQGDLNLDGSGNDLNFSLDDTGPSLLPGLEDYAKSGGDDLAHDTNTNINLDLPMPDLDMTSTAPTQPSTTKPAEEPPAQQTALDDLNLEAMTTDNLDDLFDMEYTNPEESQFDDAFFGFGE</sequence>
<evidence type="ECO:0000313" key="3">
    <source>
        <dbReference type="Proteomes" id="UP000244855"/>
    </source>
</evidence>
<dbReference type="AlphaFoldDB" id="A0A2V1DEL2"/>
<name>A0A2V1DEL2_9PLEO</name>
<keyword evidence="3" id="KW-1185">Reference proteome</keyword>